<dbReference type="AlphaFoldDB" id="A0A059ARJ9"/>
<feature type="compositionally biased region" description="Polar residues" evidence="1">
    <location>
        <begin position="50"/>
        <end position="65"/>
    </location>
</feature>
<evidence type="ECO:0000256" key="1">
    <source>
        <dbReference type="SAM" id="MobiDB-lite"/>
    </source>
</evidence>
<dbReference type="EMBL" id="KK198761">
    <property type="protein sequence ID" value="KCW56448.1"/>
    <property type="molecule type" value="Genomic_DNA"/>
</dbReference>
<dbReference type="Gramene" id="KCW56448">
    <property type="protein sequence ID" value="KCW56448"/>
    <property type="gene ID" value="EUGRSUZ_I02175"/>
</dbReference>
<feature type="compositionally biased region" description="Basic and acidic residues" evidence="1">
    <location>
        <begin position="66"/>
        <end position="89"/>
    </location>
</feature>
<feature type="compositionally biased region" description="Basic residues" evidence="1">
    <location>
        <begin position="1"/>
        <end position="11"/>
    </location>
</feature>
<protein>
    <submittedName>
        <fullName evidence="2">Uncharacterized protein</fullName>
    </submittedName>
</protein>
<proteinExistence type="predicted"/>
<reference evidence="2" key="1">
    <citation type="submission" date="2013-07" db="EMBL/GenBank/DDBJ databases">
        <title>The genome of Eucalyptus grandis.</title>
        <authorList>
            <person name="Schmutz J."/>
            <person name="Hayes R."/>
            <person name="Myburg A."/>
            <person name="Tuskan G."/>
            <person name="Grattapaglia D."/>
            <person name="Rokhsar D.S."/>
        </authorList>
    </citation>
    <scope>NUCLEOTIDE SEQUENCE</scope>
    <source>
        <tissue evidence="2">Leaf extractions</tissue>
    </source>
</reference>
<feature type="compositionally biased region" description="Basic and acidic residues" evidence="1">
    <location>
        <begin position="112"/>
        <end position="128"/>
    </location>
</feature>
<name>A0A059ARJ9_EUCGR</name>
<gene>
    <name evidence="2" type="ORF">EUGRSUZ_I02175</name>
</gene>
<sequence length="153" mass="17801">MPKRRRERKFHTAPQNRTQIRPKRHPEMKNPRERTRSIRGSVIEDPRNIADSTDTTNSHYPQTGTERGKGEQHNRKDPPPKKQHPRDEICLGAKSQEKDDDDDGCKAPSKTKRNETGERETEGEMERGRGRRRRGEQRCPWKAVASVTGRENL</sequence>
<feature type="region of interest" description="Disordered" evidence="1">
    <location>
        <begin position="1"/>
        <end position="153"/>
    </location>
</feature>
<evidence type="ECO:0000313" key="2">
    <source>
        <dbReference type="EMBL" id="KCW56448.1"/>
    </source>
</evidence>
<organism evidence="2">
    <name type="scientific">Eucalyptus grandis</name>
    <name type="common">Flooded gum</name>
    <dbReference type="NCBI Taxonomy" id="71139"/>
    <lineage>
        <taxon>Eukaryota</taxon>
        <taxon>Viridiplantae</taxon>
        <taxon>Streptophyta</taxon>
        <taxon>Embryophyta</taxon>
        <taxon>Tracheophyta</taxon>
        <taxon>Spermatophyta</taxon>
        <taxon>Magnoliopsida</taxon>
        <taxon>eudicotyledons</taxon>
        <taxon>Gunneridae</taxon>
        <taxon>Pentapetalae</taxon>
        <taxon>rosids</taxon>
        <taxon>malvids</taxon>
        <taxon>Myrtales</taxon>
        <taxon>Myrtaceae</taxon>
        <taxon>Myrtoideae</taxon>
        <taxon>Eucalypteae</taxon>
        <taxon>Eucalyptus</taxon>
    </lineage>
</organism>
<accession>A0A059ARJ9</accession>
<dbReference type="InParanoid" id="A0A059ARJ9"/>
<feature type="compositionally biased region" description="Basic and acidic residues" evidence="1">
    <location>
        <begin position="25"/>
        <end position="48"/>
    </location>
</feature>